<dbReference type="GO" id="GO:0016491">
    <property type="term" value="F:oxidoreductase activity"/>
    <property type="evidence" value="ECO:0007669"/>
    <property type="project" value="InterPro"/>
</dbReference>
<evidence type="ECO:0000313" key="5">
    <source>
        <dbReference type="Proteomes" id="UP000184010"/>
    </source>
</evidence>
<dbReference type="EMBL" id="FRDN01000004">
    <property type="protein sequence ID" value="SHN56290.1"/>
    <property type="molecule type" value="Genomic_DNA"/>
</dbReference>
<evidence type="ECO:0000256" key="1">
    <source>
        <dbReference type="ARBA" id="ARBA00022630"/>
    </source>
</evidence>
<sequence length="149" mass="16699">MKILFINGSPNEKGNTAALADCLLKGKEYETLNLSHYRINVYGQDLPGDQFAEILEKMKEAKIIVIGSPVYWHNLAGTVRTLLDRFYGPVSQGELKGRKLLLLFQGAAPEKWMLDAGEYTIRRFAKLYGLDYVGMATDKAQARQLADSI</sequence>
<gene>
    <name evidence="4" type="ORF">SAMN02745215_00662</name>
</gene>
<feature type="domain" description="NADPH-dependent FMN reductase-like" evidence="3">
    <location>
        <begin position="1"/>
        <end position="103"/>
    </location>
</feature>
<dbReference type="Pfam" id="PF03358">
    <property type="entry name" value="FMN_red"/>
    <property type="match status" value="1"/>
</dbReference>
<reference evidence="5" key="1">
    <citation type="submission" date="2016-12" db="EMBL/GenBank/DDBJ databases">
        <authorList>
            <person name="Varghese N."/>
            <person name="Submissions S."/>
        </authorList>
    </citation>
    <scope>NUCLEOTIDE SEQUENCE [LARGE SCALE GENOMIC DNA]</scope>
    <source>
        <strain evidence="5">DSM 11544</strain>
    </source>
</reference>
<evidence type="ECO:0000259" key="3">
    <source>
        <dbReference type="Pfam" id="PF03358"/>
    </source>
</evidence>
<proteinExistence type="predicted"/>
<dbReference type="InterPro" id="IPR005025">
    <property type="entry name" value="FMN_Rdtase-like_dom"/>
</dbReference>
<dbReference type="AlphaFoldDB" id="A0A1M7SCS4"/>
<dbReference type="PANTHER" id="PTHR43278:SF4">
    <property type="entry name" value="NAD(P)H-DEPENDENT FMN-CONTAINING OXIDOREDUCTASE YWQN-RELATED"/>
    <property type="match status" value="1"/>
</dbReference>
<name>A0A1M7SCS4_9FIRM</name>
<dbReference type="PANTHER" id="PTHR43278">
    <property type="entry name" value="NAD(P)H-DEPENDENT FMN-CONTAINING OXIDOREDUCTASE YWQN-RELATED"/>
    <property type="match status" value="1"/>
</dbReference>
<protein>
    <submittedName>
        <fullName evidence="4">NADPH-dependent FMN reductase</fullName>
    </submittedName>
</protein>
<evidence type="ECO:0000313" key="4">
    <source>
        <dbReference type="EMBL" id="SHN56290.1"/>
    </source>
</evidence>
<dbReference type="RefSeq" id="WP_072771255.1">
    <property type="nucleotide sequence ID" value="NZ_FRDN01000004.1"/>
</dbReference>
<dbReference type="STRING" id="1121395.SAMN02745215_00662"/>
<evidence type="ECO:0000256" key="2">
    <source>
        <dbReference type="ARBA" id="ARBA00022643"/>
    </source>
</evidence>
<accession>A0A1M7SCS4</accession>
<dbReference type="SUPFAM" id="SSF52218">
    <property type="entry name" value="Flavoproteins"/>
    <property type="match status" value="1"/>
</dbReference>
<keyword evidence="2" id="KW-0288">FMN</keyword>
<dbReference type="Gene3D" id="3.40.50.360">
    <property type="match status" value="1"/>
</dbReference>
<keyword evidence="1" id="KW-0285">Flavoprotein</keyword>
<keyword evidence="5" id="KW-1185">Reference proteome</keyword>
<dbReference type="Proteomes" id="UP000184010">
    <property type="component" value="Unassembled WGS sequence"/>
</dbReference>
<dbReference type="InterPro" id="IPR029039">
    <property type="entry name" value="Flavoprotein-like_sf"/>
</dbReference>
<dbReference type="InterPro" id="IPR051796">
    <property type="entry name" value="ISF_SsuE-like"/>
</dbReference>
<organism evidence="4 5">
    <name type="scientific">Desulfitobacterium chlororespirans DSM 11544</name>
    <dbReference type="NCBI Taxonomy" id="1121395"/>
    <lineage>
        <taxon>Bacteria</taxon>
        <taxon>Bacillati</taxon>
        <taxon>Bacillota</taxon>
        <taxon>Clostridia</taxon>
        <taxon>Eubacteriales</taxon>
        <taxon>Desulfitobacteriaceae</taxon>
        <taxon>Desulfitobacterium</taxon>
    </lineage>
</organism>